<dbReference type="RefSeq" id="WP_049147057.1">
    <property type="nucleotide sequence ID" value="NZ_CAACYF010000003.1"/>
</dbReference>
<feature type="compositionally biased region" description="Basic and acidic residues" evidence="1">
    <location>
        <begin position="176"/>
        <end position="198"/>
    </location>
</feature>
<feature type="chain" id="PRO_5044720797" description="Secreted protein" evidence="2">
    <location>
        <begin position="30"/>
        <end position="198"/>
    </location>
</feature>
<dbReference type="GeneID" id="72412202"/>
<dbReference type="AlphaFoldDB" id="A0ABC8CJZ6"/>
<gene>
    <name evidence="3" type="ORF">A9D01_07905</name>
    <name evidence="4" type="ORF">I6I72_09370</name>
</gene>
<keyword evidence="2" id="KW-0732">Signal</keyword>
<evidence type="ECO:0008006" key="7">
    <source>
        <dbReference type="Google" id="ProtNLM"/>
    </source>
</evidence>
<name>A0ABC8CJZ6_CORST</name>
<dbReference type="Proteomes" id="UP000231994">
    <property type="component" value="Chromosome"/>
</dbReference>
<dbReference type="EMBL" id="CP024932">
    <property type="protein sequence ID" value="ATZ08677.1"/>
    <property type="molecule type" value="Genomic_DNA"/>
</dbReference>
<evidence type="ECO:0000313" key="5">
    <source>
        <dbReference type="Proteomes" id="UP000231994"/>
    </source>
</evidence>
<dbReference type="PROSITE" id="PS51257">
    <property type="entry name" value="PROKAR_LIPOPROTEIN"/>
    <property type="match status" value="1"/>
</dbReference>
<evidence type="ECO:0000313" key="4">
    <source>
        <dbReference type="EMBL" id="QQU76330.1"/>
    </source>
</evidence>
<evidence type="ECO:0000313" key="6">
    <source>
        <dbReference type="Proteomes" id="UP000595757"/>
    </source>
</evidence>
<dbReference type="EMBL" id="CP068158">
    <property type="protein sequence ID" value="QQU76330.1"/>
    <property type="molecule type" value="Genomic_DNA"/>
</dbReference>
<proteinExistence type="predicted"/>
<feature type="region of interest" description="Disordered" evidence="1">
    <location>
        <begin position="173"/>
        <end position="198"/>
    </location>
</feature>
<accession>A0ABC8CJZ6</accession>
<reference evidence="4 6" key="2">
    <citation type="submission" date="2021-01" db="EMBL/GenBank/DDBJ databases">
        <title>FDA dAtabase for Regulatory Grade micrObial Sequences (FDA-ARGOS): Supporting development and validation of Infectious Disease Dx tests.</title>
        <authorList>
            <person name="Sproer C."/>
            <person name="Gronow S."/>
            <person name="Severitt S."/>
            <person name="Schroder I."/>
            <person name="Tallon L."/>
            <person name="Sadzewicz L."/>
            <person name="Zhao X."/>
            <person name="Boylan J."/>
            <person name="Ott S."/>
            <person name="Bowen H."/>
            <person name="Vavikolanu K."/>
            <person name="Mehta A."/>
            <person name="Aluvathingal J."/>
            <person name="Nadendla S."/>
            <person name="Lowell S."/>
            <person name="Myers T."/>
            <person name="Yan Y."/>
            <person name="Sichtig H."/>
        </authorList>
    </citation>
    <scope>NUCLEOTIDE SEQUENCE [LARGE SCALE GENOMIC DNA]</scope>
    <source>
        <strain evidence="4 6">FDAARGOS_1115</strain>
    </source>
</reference>
<organism evidence="3 5">
    <name type="scientific">Corynebacterium striatum</name>
    <dbReference type="NCBI Taxonomy" id="43770"/>
    <lineage>
        <taxon>Bacteria</taxon>
        <taxon>Bacillati</taxon>
        <taxon>Actinomycetota</taxon>
        <taxon>Actinomycetes</taxon>
        <taxon>Mycobacteriales</taxon>
        <taxon>Corynebacteriaceae</taxon>
        <taxon>Corynebacterium</taxon>
    </lineage>
</organism>
<dbReference type="Proteomes" id="UP000595757">
    <property type="component" value="Chromosome"/>
</dbReference>
<protein>
    <recommendedName>
        <fullName evidence="7">Secreted protein</fullName>
    </recommendedName>
</protein>
<feature type="signal peptide" evidence="2">
    <location>
        <begin position="1"/>
        <end position="29"/>
    </location>
</feature>
<evidence type="ECO:0000313" key="3">
    <source>
        <dbReference type="EMBL" id="ATZ08677.1"/>
    </source>
</evidence>
<evidence type="ECO:0000256" key="1">
    <source>
        <dbReference type="SAM" id="MobiDB-lite"/>
    </source>
</evidence>
<sequence>MQPLKTAARRGAIISVTALSALALASCSAGHVTQTSDKVAAVDGSSAATEDGAVAVRDVTIQVEPDSGETSLKFVAVNQGYEVSDITLESVSVDGQDVDLGSVKPMARDQSIIADSAANLKELKKDEKNKNVQYVETTLQNEDYGYAGFRPVTFTFNNGTIEVNAAVSASPLKSGEYNRDSKSTEGYTTEKPEAGHHH</sequence>
<evidence type="ECO:0000256" key="2">
    <source>
        <dbReference type="SAM" id="SignalP"/>
    </source>
</evidence>
<keyword evidence="6" id="KW-1185">Reference proteome</keyword>
<reference evidence="3 5" key="1">
    <citation type="submission" date="2017-11" db="EMBL/GenBank/DDBJ databases">
        <title>Whole genome sequencing of cultured pathogen.</title>
        <authorList>
            <person name="Hoffmann M."/>
            <person name="Sanchez M."/>
            <person name="Timme R."/>
            <person name="Nudel K."/>
            <person name="Bry L."/>
        </authorList>
    </citation>
    <scope>NUCLEOTIDE SEQUENCE [LARGE SCALE GENOMIC DNA]</scope>
    <source>
        <strain evidence="3 5">216</strain>
    </source>
</reference>